<comment type="caution">
    <text evidence="2">The sequence shown here is derived from an EMBL/GenBank/DDBJ whole genome shotgun (WGS) entry which is preliminary data.</text>
</comment>
<feature type="compositionally biased region" description="Basic and acidic residues" evidence="1">
    <location>
        <begin position="789"/>
        <end position="798"/>
    </location>
</feature>
<feature type="region of interest" description="Disordered" evidence="1">
    <location>
        <begin position="652"/>
        <end position="740"/>
    </location>
</feature>
<keyword evidence="3" id="KW-1185">Reference proteome</keyword>
<protein>
    <recommendedName>
        <fullName evidence="4">Endonuclease/exonuclease/phosphatase domain-containing protein</fullName>
    </recommendedName>
</protein>
<feature type="compositionally biased region" description="Low complexity" evidence="1">
    <location>
        <begin position="26"/>
        <end position="36"/>
    </location>
</feature>
<dbReference type="EMBL" id="AGNL01006691">
    <property type="protein sequence ID" value="EJK71853.1"/>
    <property type="molecule type" value="Genomic_DNA"/>
</dbReference>
<dbReference type="InterPro" id="IPR036691">
    <property type="entry name" value="Endo/exonu/phosph_ase_sf"/>
</dbReference>
<reference evidence="2 3" key="1">
    <citation type="journal article" date="2012" name="Genome Biol.">
        <title>Genome and low-iron response of an oceanic diatom adapted to chronic iron limitation.</title>
        <authorList>
            <person name="Lommer M."/>
            <person name="Specht M."/>
            <person name="Roy A.S."/>
            <person name="Kraemer L."/>
            <person name="Andreson R."/>
            <person name="Gutowska M.A."/>
            <person name="Wolf J."/>
            <person name="Bergner S.V."/>
            <person name="Schilhabel M.B."/>
            <person name="Klostermeier U.C."/>
            <person name="Beiko R.G."/>
            <person name="Rosenstiel P."/>
            <person name="Hippler M."/>
            <person name="Laroche J."/>
        </authorList>
    </citation>
    <scope>NUCLEOTIDE SEQUENCE [LARGE SCALE GENOMIC DNA]</scope>
    <source>
        <strain evidence="2 3">CCMP1005</strain>
    </source>
</reference>
<dbReference type="SUPFAM" id="SSF56219">
    <property type="entry name" value="DNase I-like"/>
    <property type="match status" value="1"/>
</dbReference>
<sequence>MAHLPVTPQPPPDVLPPPSPDRAAADADAVAYPGPAAERKEHGQLPIPRGRGRGWPGITSPTLVADREKGAAFTAVSPIVGDGVGGGTGQGDGRLVRHQTDGCRSVAVVRHFIHQPSGVNSLSVYGGYKLEHRAIASAGPPRRAPRRPGWVCSLASLALAKRGVERSGAGGRARLIRPVAYLALAAAGYCSLGVPVQRRPSAPSDSPMSGPEPTPFPGILHLVRQNWPPKDGRGGITSGRGNAGEQDEGGDRLDTGWVASVGDGETKWLVQPTVARKTTTKCVTNGQHRNQTKEETGTKWVAHPSLNRSSKDGRPAGEMHTANIITQNVEGYMRVARDPEGDGDFRADHDYTKLEAIVDRMEAKNIGAYCIQETWDYGDEFCKDIGRGYFLWHHNYDERDTREVEGRQVRRGLRRGVAIILNQEFYDAWKEAGSVEPVTSSTRREHGGRVIGITLKFPKIDSRGKKIKDSKGRQGYLNFFLCLNELNPILRDAHRDAEIIMGGDINASIGIRVDADEKVLGPNGMDYRCSTVTSRAREDDVLNLLTQQCMRVQNTYFTHDEYATYFDKCDKLPVMYDIFATSQSFHKRVRDCKVVDSGIESDHDAVMISITITTIKYKVKAVTGAQSHGGDYSKTHRTNKCSTDLARKTTTKCATNGQHRNQIKEEAGTKWVVHPSLNRSSKDGRPASGTDLAIENKCPGIGAQTGDGRQQKAPPRSHDENGTNCLVRHPSPPQSRGGDDAVAWSQLVDFEQPDNSTSFAWSDFQCGPDANALPDVESLFPSKSVQKSKQLDECEPSRDSPLVPHTSHHRVLRKTEATKNPDKRSQHDKDYKHKAGEDPRGSPPDWKKSIPEESVDPISLEPLCELEYPPFAIVADGLPYTPVFPGDWPPADPADETSEEEGRELAILRSQWGEQALPTFKSEESGDYKPLTER</sequence>
<feature type="compositionally biased region" description="Basic and acidic residues" evidence="1">
    <location>
        <begin position="813"/>
        <end position="851"/>
    </location>
</feature>
<feature type="non-terminal residue" evidence="2">
    <location>
        <position position="934"/>
    </location>
</feature>
<proteinExistence type="predicted"/>
<feature type="compositionally biased region" description="Basic and acidic residues" evidence="1">
    <location>
        <begin position="921"/>
        <end position="934"/>
    </location>
</feature>
<dbReference type="AlphaFoldDB" id="K0SZQ8"/>
<gene>
    <name evidence="2" type="ORF">THAOC_06666</name>
</gene>
<feature type="region of interest" description="Disordered" evidence="1">
    <location>
        <begin position="227"/>
        <end position="253"/>
    </location>
</feature>
<name>K0SZQ8_THAOC</name>
<feature type="region of interest" description="Disordered" evidence="1">
    <location>
        <begin position="911"/>
        <end position="934"/>
    </location>
</feature>
<feature type="region of interest" description="Disordered" evidence="1">
    <location>
        <begin position="884"/>
        <end position="903"/>
    </location>
</feature>
<feature type="compositionally biased region" description="Pro residues" evidence="1">
    <location>
        <begin position="7"/>
        <end position="20"/>
    </location>
</feature>
<dbReference type="Gene3D" id="3.60.10.10">
    <property type="entry name" value="Endonuclease/exonuclease/phosphatase"/>
    <property type="match status" value="1"/>
</dbReference>
<evidence type="ECO:0008006" key="4">
    <source>
        <dbReference type="Google" id="ProtNLM"/>
    </source>
</evidence>
<feature type="region of interest" description="Disordered" evidence="1">
    <location>
        <begin position="1"/>
        <end position="56"/>
    </location>
</feature>
<evidence type="ECO:0000313" key="2">
    <source>
        <dbReference type="EMBL" id="EJK71853.1"/>
    </source>
</evidence>
<evidence type="ECO:0000256" key="1">
    <source>
        <dbReference type="SAM" id="MobiDB-lite"/>
    </source>
</evidence>
<accession>K0SZQ8</accession>
<feature type="region of interest" description="Disordered" evidence="1">
    <location>
        <begin position="783"/>
        <end position="852"/>
    </location>
</feature>
<dbReference type="Proteomes" id="UP000266841">
    <property type="component" value="Unassembled WGS sequence"/>
</dbReference>
<feature type="compositionally biased region" description="Acidic residues" evidence="1">
    <location>
        <begin position="893"/>
        <end position="902"/>
    </location>
</feature>
<evidence type="ECO:0000313" key="3">
    <source>
        <dbReference type="Proteomes" id="UP000266841"/>
    </source>
</evidence>
<organism evidence="2 3">
    <name type="scientific">Thalassiosira oceanica</name>
    <name type="common">Marine diatom</name>
    <dbReference type="NCBI Taxonomy" id="159749"/>
    <lineage>
        <taxon>Eukaryota</taxon>
        <taxon>Sar</taxon>
        <taxon>Stramenopiles</taxon>
        <taxon>Ochrophyta</taxon>
        <taxon>Bacillariophyta</taxon>
        <taxon>Coscinodiscophyceae</taxon>
        <taxon>Thalassiosirophycidae</taxon>
        <taxon>Thalassiosirales</taxon>
        <taxon>Thalassiosiraceae</taxon>
        <taxon>Thalassiosira</taxon>
    </lineage>
</organism>